<feature type="site" description="Interaction with DNA substrate" evidence="7">
    <location>
        <position position="245"/>
    </location>
</feature>
<keyword evidence="2 6" id="KW-0479">Metal-binding</keyword>
<feature type="active site" description="Proton acceptor" evidence="5">
    <location>
        <position position="245"/>
    </location>
</feature>
<keyword evidence="4 6" id="KW-0460">Magnesium</keyword>
<evidence type="ECO:0000256" key="3">
    <source>
        <dbReference type="ARBA" id="ARBA00022801"/>
    </source>
</evidence>
<dbReference type="GO" id="GO:0003677">
    <property type="term" value="F:DNA binding"/>
    <property type="evidence" value="ECO:0007669"/>
    <property type="project" value="InterPro"/>
</dbReference>
<comment type="similarity">
    <text evidence="1">Belongs to the DNA repair enzymes AP/ExoA family.</text>
</comment>
<sequence>MRLLSWNVNGIRAVLKKGTLQQLMAKSPDILCIQETKAVEEQVPEDIKYHNGYHAYFSSAVKKGYSGVALFTKEKPLSVWHGFGIKRFDDEGRAIIADYGRFILMNIYFPNGKMSKERLDYKMDFYEAFLEYADGLKAEGKNIVVCGDLNTAHMDIDLARPKENEKTSGFLPGERAWIDKFVSHGYIDTFRVFNKDPGHYSYWDMKTRARERNVGWRIDYFFIDEGLIRDLASAFLMPEIPGSDHCPAGIDIKF</sequence>
<dbReference type="InterPro" id="IPR020847">
    <property type="entry name" value="AP_endonuclease_F1_BS"/>
</dbReference>
<feature type="site" description="Important for catalytic activity" evidence="7">
    <location>
        <position position="219"/>
    </location>
</feature>
<feature type="binding site" evidence="6">
    <location>
        <position position="244"/>
    </location>
    <ligand>
        <name>Mg(2+)</name>
        <dbReference type="ChEBI" id="CHEBI:18420"/>
        <label>1</label>
    </ligand>
</feature>
<dbReference type="EMBL" id="PGCK01000004">
    <property type="protein sequence ID" value="MCD1294570.1"/>
    <property type="molecule type" value="Genomic_DNA"/>
</dbReference>
<evidence type="ECO:0000313" key="9">
    <source>
        <dbReference type="EMBL" id="MCD1294570.1"/>
    </source>
</evidence>
<feature type="binding site" evidence="6">
    <location>
        <position position="245"/>
    </location>
    <ligand>
        <name>Mg(2+)</name>
        <dbReference type="ChEBI" id="CHEBI:18420"/>
        <label>1</label>
    </ligand>
</feature>
<dbReference type="RefSeq" id="WP_230741403.1">
    <property type="nucleotide sequence ID" value="NZ_PGCK01000004.1"/>
</dbReference>
<feature type="domain" description="Endonuclease/exonuclease/phosphatase" evidence="8">
    <location>
        <begin position="4"/>
        <end position="245"/>
    </location>
</feature>
<dbReference type="NCBIfam" id="TIGR00195">
    <property type="entry name" value="exoDNase_III"/>
    <property type="match status" value="1"/>
</dbReference>
<evidence type="ECO:0000259" key="8">
    <source>
        <dbReference type="Pfam" id="PF03372"/>
    </source>
</evidence>
<dbReference type="InterPro" id="IPR005135">
    <property type="entry name" value="Endo/exonuclease/phosphatase"/>
</dbReference>
<dbReference type="GO" id="GO:0006284">
    <property type="term" value="P:base-excision repair"/>
    <property type="evidence" value="ECO:0007669"/>
    <property type="project" value="TreeGrafter"/>
</dbReference>
<accession>A0AAP2W4P9</accession>
<dbReference type="PANTHER" id="PTHR22748">
    <property type="entry name" value="AP ENDONUCLEASE"/>
    <property type="match status" value="1"/>
</dbReference>
<feature type="binding site" evidence="6">
    <location>
        <position position="35"/>
    </location>
    <ligand>
        <name>Mg(2+)</name>
        <dbReference type="ChEBI" id="CHEBI:18420"/>
        <label>1</label>
    </ligand>
</feature>
<feature type="binding site" evidence="6">
    <location>
        <position position="148"/>
    </location>
    <ligand>
        <name>Mg(2+)</name>
        <dbReference type="ChEBI" id="CHEBI:18420"/>
        <label>1</label>
    </ligand>
</feature>
<keyword evidence="3" id="KW-0378">Hydrolase</keyword>
<dbReference type="FunFam" id="3.60.10.10:FF:000026">
    <property type="entry name" value="Exodeoxyribonuclease III"/>
    <property type="match status" value="1"/>
</dbReference>
<dbReference type="Proteomes" id="UP001320159">
    <property type="component" value="Unassembled WGS sequence"/>
</dbReference>
<feature type="active site" description="Proton donor/acceptor" evidence="5">
    <location>
        <position position="148"/>
    </location>
</feature>
<dbReference type="Pfam" id="PF03372">
    <property type="entry name" value="Exo_endo_phos"/>
    <property type="match status" value="1"/>
</dbReference>
<feature type="site" description="Transition state stabilizer" evidence="7">
    <location>
        <position position="150"/>
    </location>
</feature>
<protein>
    <submittedName>
        <fullName evidence="9">Exodeoxyribonuclease III</fullName>
    </submittedName>
</protein>
<dbReference type="InterPro" id="IPR036691">
    <property type="entry name" value="Endo/exonu/phosph_ase_sf"/>
</dbReference>
<dbReference type="AlphaFoldDB" id="A0AAP2W4P9"/>
<dbReference type="GO" id="GO:0046872">
    <property type="term" value="F:metal ion binding"/>
    <property type="evidence" value="ECO:0007669"/>
    <property type="project" value="UniProtKB-KW"/>
</dbReference>
<evidence type="ECO:0000256" key="6">
    <source>
        <dbReference type="PIRSR" id="PIRSR604808-2"/>
    </source>
</evidence>
<dbReference type="SUPFAM" id="SSF56219">
    <property type="entry name" value="DNase I-like"/>
    <property type="match status" value="1"/>
</dbReference>
<gene>
    <name evidence="9" type="primary">xth</name>
    <name evidence="9" type="ORF">CUJ83_06085</name>
</gene>
<dbReference type="PROSITE" id="PS00726">
    <property type="entry name" value="AP_NUCLEASE_F1_1"/>
    <property type="match status" value="1"/>
</dbReference>
<dbReference type="PROSITE" id="PS51435">
    <property type="entry name" value="AP_NUCLEASE_F1_4"/>
    <property type="match status" value="1"/>
</dbReference>
<feature type="binding site" evidence="6">
    <location>
        <position position="7"/>
    </location>
    <ligand>
        <name>Mg(2+)</name>
        <dbReference type="ChEBI" id="CHEBI:18420"/>
        <label>1</label>
    </ligand>
</feature>
<name>A0AAP2W4P9_9EURY</name>
<proteinExistence type="inferred from homology"/>
<evidence type="ECO:0000256" key="7">
    <source>
        <dbReference type="PIRSR" id="PIRSR604808-3"/>
    </source>
</evidence>
<keyword evidence="6" id="KW-0464">Manganese</keyword>
<dbReference type="GO" id="GO:0003906">
    <property type="term" value="F:DNA-(apurinic or apyrimidinic site) endonuclease activity"/>
    <property type="evidence" value="ECO:0007669"/>
    <property type="project" value="TreeGrafter"/>
</dbReference>
<reference evidence="9 10" key="1">
    <citation type="submission" date="2017-11" db="EMBL/GenBank/DDBJ databases">
        <title>Isolation and Characterization of Family Methanocellaceae Species from Potential Methane Hydrate Area Offshore Southwestern Taiwan.</title>
        <authorList>
            <person name="Zhang W.-L."/>
            <person name="Chen W.-C."/>
            <person name="Lai M.-C."/>
            <person name="Chen S.-C."/>
        </authorList>
    </citation>
    <scope>NUCLEOTIDE SEQUENCE [LARGE SCALE GENOMIC DNA]</scope>
    <source>
        <strain evidence="9 10">CWC-04</strain>
    </source>
</reference>
<dbReference type="Gene3D" id="3.60.10.10">
    <property type="entry name" value="Endonuclease/exonuclease/phosphatase"/>
    <property type="match status" value="1"/>
</dbReference>
<organism evidence="9 10">
    <name type="scientific">Methanooceanicella nereidis</name>
    <dbReference type="NCBI Taxonomy" id="2052831"/>
    <lineage>
        <taxon>Archaea</taxon>
        <taxon>Methanobacteriati</taxon>
        <taxon>Methanobacteriota</taxon>
        <taxon>Stenosarchaea group</taxon>
        <taxon>Methanomicrobia</taxon>
        <taxon>Methanocellales</taxon>
        <taxon>Methanocellaceae</taxon>
        <taxon>Methanooceanicella</taxon>
    </lineage>
</organism>
<feature type="active site" evidence="5">
    <location>
        <position position="108"/>
    </location>
</feature>
<feature type="binding site" evidence="6">
    <location>
        <position position="150"/>
    </location>
    <ligand>
        <name>Mg(2+)</name>
        <dbReference type="ChEBI" id="CHEBI:18420"/>
        <label>1</label>
    </ligand>
</feature>
<dbReference type="GO" id="GO:0008081">
    <property type="term" value="F:phosphoric diester hydrolase activity"/>
    <property type="evidence" value="ECO:0007669"/>
    <property type="project" value="TreeGrafter"/>
</dbReference>
<comment type="caution">
    <text evidence="9">The sequence shown here is derived from an EMBL/GenBank/DDBJ whole genome shotgun (WGS) entry which is preliminary data.</text>
</comment>
<comment type="cofactor">
    <cofactor evidence="6">
        <name>Mg(2+)</name>
        <dbReference type="ChEBI" id="CHEBI:18420"/>
    </cofactor>
    <cofactor evidence="6">
        <name>Mn(2+)</name>
        <dbReference type="ChEBI" id="CHEBI:29035"/>
    </cofactor>
    <text evidence="6">Probably binds two magnesium or manganese ions per subunit.</text>
</comment>
<evidence type="ECO:0000256" key="1">
    <source>
        <dbReference type="ARBA" id="ARBA00007092"/>
    </source>
</evidence>
<dbReference type="NCBIfam" id="TIGR00633">
    <property type="entry name" value="xth"/>
    <property type="match status" value="1"/>
</dbReference>
<keyword evidence="10" id="KW-1185">Reference proteome</keyword>
<dbReference type="InterPro" id="IPR004808">
    <property type="entry name" value="AP_endonuc_1"/>
</dbReference>
<evidence type="ECO:0000313" key="10">
    <source>
        <dbReference type="Proteomes" id="UP001320159"/>
    </source>
</evidence>
<evidence type="ECO:0000256" key="2">
    <source>
        <dbReference type="ARBA" id="ARBA00022723"/>
    </source>
</evidence>
<evidence type="ECO:0000256" key="5">
    <source>
        <dbReference type="PIRSR" id="PIRSR604808-1"/>
    </source>
</evidence>
<evidence type="ECO:0000256" key="4">
    <source>
        <dbReference type="ARBA" id="ARBA00022842"/>
    </source>
</evidence>
<dbReference type="GO" id="GO:0008311">
    <property type="term" value="F:double-stranded DNA 3'-5' DNA exonuclease activity"/>
    <property type="evidence" value="ECO:0007669"/>
    <property type="project" value="TreeGrafter"/>
</dbReference>
<dbReference type="PANTHER" id="PTHR22748:SF6">
    <property type="entry name" value="DNA-(APURINIC OR APYRIMIDINIC SITE) ENDONUCLEASE"/>
    <property type="match status" value="1"/>
</dbReference>